<dbReference type="PANTHER" id="PTHR10343:SF84">
    <property type="entry name" value="5'-AMP-ACTIVATED PROTEIN KINASE SUBUNIT BETA-1"/>
    <property type="match status" value="1"/>
</dbReference>
<dbReference type="CDD" id="cd02859">
    <property type="entry name" value="E_set_AMPKbeta_like_N"/>
    <property type="match status" value="3"/>
</dbReference>
<keyword evidence="5" id="KW-1185">Reference proteome</keyword>
<dbReference type="Pfam" id="PF16561">
    <property type="entry name" value="AMPK1_CBM"/>
    <property type="match status" value="2"/>
</dbReference>
<dbReference type="PANTHER" id="PTHR10343">
    <property type="entry name" value="5'-AMP-ACTIVATED PROTEIN KINASE , BETA SUBUNIT"/>
    <property type="match status" value="1"/>
</dbReference>
<dbReference type="InterPro" id="IPR050827">
    <property type="entry name" value="CRP1_MDG1_kinase"/>
</dbReference>
<evidence type="ECO:0000313" key="5">
    <source>
        <dbReference type="Proteomes" id="UP000624701"/>
    </source>
</evidence>
<dbReference type="InterPro" id="IPR032640">
    <property type="entry name" value="AMPK1_CBM"/>
</dbReference>
<proteinExistence type="inferred from homology"/>
<dbReference type="EMBL" id="BMDQ01000002">
    <property type="protein sequence ID" value="GGI57649.1"/>
    <property type="molecule type" value="Genomic_DNA"/>
</dbReference>
<comment type="caution">
    <text evidence="4">The sequence shown here is derived from an EMBL/GenBank/DDBJ whole genome shotgun (WGS) entry which is preliminary data.</text>
</comment>
<accession>A0ABQ2BYQ6</accession>
<feature type="domain" description="AMP-activated protein kinase glycogen-binding" evidence="3">
    <location>
        <begin position="158"/>
        <end position="231"/>
    </location>
</feature>
<organism evidence="4 5">
    <name type="scientific">Winogradskyella haliclonae</name>
    <dbReference type="NCBI Taxonomy" id="2048558"/>
    <lineage>
        <taxon>Bacteria</taxon>
        <taxon>Pseudomonadati</taxon>
        <taxon>Bacteroidota</taxon>
        <taxon>Flavobacteriia</taxon>
        <taxon>Flavobacteriales</taxon>
        <taxon>Flavobacteriaceae</taxon>
        <taxon>Winogradskyella</taxon>
    </lineage>
</organism>
<feature type="signal peptide" evidence="2">
    <location>
        <begin position="1"/>
        <end position="23"/>
    </location>
</feature>
<feature type="domain" description="AMP-activated protein kinase glycogen-binding" evidence="3">
    <location>
        <begin position="242"/>
        <end position="313"/>
    </location>
</feature>
<dbReference type="Proteomes" id="UP000624701">
    <property type="component" value="Unassembled WGS sequence"/>
</dbReference>
<comment type="similarity">
    <text evidence="1">Belongs to the 5'-AMP-activated protein kinase beta subunit family.</text>
</comment>
<protein>
    <recommendedName>
        <fullName evidence="3">AMP-activated protein kinase glycogen-binding domain-containing protein</fullName>
    </recommendedName>
</protein>
<sequence length="314" mass="36439">MKISTKHITIFLILIAFTLNSIAQSTTIKGYTIKGDIITFVFKVDDYPNIKYNGHTIKQVFVSGEFNDWATNQWEMQKVTDTRYELKKSLHDFTSDFDWEFKFVVNGEHWAEPSRDFVNSVTARDKNGKKMMVYNLKLYSAFATDYGNVSFKLKGFTDATKVILSGTFNRWDETGFKMKPTADGWQVTLQLRPDIYEYKFIVDGQWMVDPQNPSKILNKYEGYNSVINVKRRVEFRLCEFGDAQTVILAGDFNDWSEHQFKMKKTNNCWTYSTLLSGGKYHYKFIVDGKWMIDPANSVAEYDGKGNVNSVCMIK</sequence>
<keyword evidence="2" id="KW-0732">Signal</keyword>
<reference evidence="5" key="1">
    <citation type="journal article" date="2019" name="Int. J. Syst. Evol. Microbiol.">
        <title>The Global Catalogue of Microorganisms (GCM) 10K type strain sequencing project: providing services to taxonomists for standard genome sequencing and annotation.</title>
        <authorList>
            <consortium name="The Broad Institute Genomics Platform"/>
            <consortium name="The Broad Institute Genome Sequencing Center for Infectious Disease"/>
            <person name="Wu L."/>
            <person name="Ma J."/>
        </authorList>
    </citation>
    <scope>NUCLEOTIDE SEQUENCE [LARGE SCALE GENOMIC DNA]</scope>
    <source>
        <strain evidence="5">CCM 8681</strain>
    </source>
</reference>
<evidence type="ECO:0000256" key="1">
    <source>
        <dbReference type="ARBA" id="ARBA00010926"/>
    </source>
</evidence>
<evidence type="ECO:0000259" key="3">
    <source>
        <dbReference type="Pfam" id="PF16561"/>
    </source>
</evidence>
<dbReference type="RefSeq" id="WP_188374560.1">
    <property type="nucleotide sequence ID" value="NZ_BMDQ01000002.1"/>
</dbReference>
<dbReference type="Gene3D" id="2.60.40.10">
    <property type="entry name" value="Immunoglobulins"/>
    <property type="match status" value="3"/>
</dbReference>
<evidence type="ECO:0000313" key="4">
    <source>
        <dbReference type="EMBL" id="GGI57649.1"/>
    </source>
</evidence>
<feature type="chain" id="PRO_5045553294" description="AMP-activated protein kinase glycogen-binding domain-containing protein" evidence="2">
    <location>
        <begin position="24"/>
        <end position="314"/>
    </location>
</feature>
<name>A0ABQ2BYQ6_9FLAO</name>
<dbReference type="InterPro" id="IPR013783">
    <property type="entry name" value="Ig-like_fold"/>
</dbReference>
<gene>
    <name evidence="4" type="ORF">GCM10011444_19580</name>
</gene>
<evidence type="ECO:0000256" key="2">
    <source>
        <dbReference type="SAM" id="SignalP"/>
    </source>
</evidence>
<dbReference type="InterPro" id="IPR014756">
    <property type="entry name" value="Ig_E-set"/>
</dbReference>
<dbReference type="SUPFAM" id="SSF81296">
    <property type="entry name" value="E set domains"/>
    <property type="match status" value="3"/>
</dbReference>